<evidence type="ECO:0000256" key="5">
    <source>
        <dbReference type="RuleBase" id="RU003876"/>
    </source>
</evidence>
<feature type="coiled-coil region" evidence="6">
    <location>
        <begin position="61"/>
        <end position="88"/>
    </location>
</feature>
<accession>A0A5B8MLR2</accession>
<evidence type="ECO:0000256" key="3">
    <source>
        <dbReference type="ARBA" id="ARBA00023186"/>
    </source>
</evidence>
<organism evidence="8 9">
    <name type="scientific">Chloropicon primus</name>
    <dbReference type="NCBI Taxonomy" id="1764295"/>
    <lineage>
        <taxon>Eukaryota</taxon>
        <taxon>Viridiplantae</taxon>
        <taxon>Chlorophyta</taxon>
        <taxon>Chloropicophyceae</taxon>
        <taxon>Chloropicales</taxon>
        <taxon>Chloropicaceae</taxon>
        <taxon>Chloropicon</taxon>
    </lineage>
</organism>
<dbReference type="GO" id="GO:0006334">
    <property type="term" value="P:nucleosome assembly"/>
    <property type="evidence" value="ECO:0007669"/>
    <property type="project" value="InterPro"/>
</dbReference>
<dbReference type="FunFam" id="3.30.1120.90:FF:000005">
    <property type="entry name" value="Nucleosome assembly protein11"/>
    <property type="match status" value="1"/>
</dbReference>
<evidence type="ECO:0000313" key="8">
    <source>
        <dbReference type="EMBL" id="QDZ20595.1"/>
    </source>
</evidence>
<dbReference type="Gene3D" id="1.20.5.1500">
    <property type="match status" value="1"/>
</dbReference>
<keyword evidence="9" id="KW-1185">Reference proteome</keyword>
<dbReference type="GO" id="GO:0005634">
    <property type="term" value="C:nucleus"/>
    <property type="evidence" value="ECO:0007669"/>
    <property type="project" value="UniProtKB-SubCell"/>
</dbReference>
<keyword evidence="3" id="KW-0143">Chaperone</keyword>
<evidence type="ECO:0000256" key="7">
    <source>
        <dbReference type="SAM" id="MobiDB-lite"/>
    </source>
</evidence>
<dbReference type="AlphaFoldDB" id="A0A5B8MLR2"/>
<dbReference type="GO" id="GO:0000724">
    <property type="term" value="P:double-strand break repair via homologous recombination"/>
    <property type="evidence" value="ECO:0007669"/>
    <property type="project" value="UniProtKB-ARBA"/>
</dbReference>
<evidence type="ECO:0000256" key="4">
    <source>
        <dbReference type="ARBA" id="ARBA00023242"/>
    </source>
</evidence>
<dbReference type="Proteomes" id="UP000316726">
    <property type="component" value="Chromosome 4"/>
</dbReference>
<dbReference type="PANTHER" id="PTHR11875">
    <property type="entry name" value="TESTIS-SPECIFIC Y-ENCODED PROTEIN"/>
    <property type="match status" value="1"/>
</dbReference>
<dbReference type="Pfam" id="PF00956">
    <property type="entry name" value="NAP"/>
    <property type="match status" value="1"/>
</dbReference>
<comment type="subcellular location">
    <subcellularLocation>
        <location evidence="1">Nucleus</location>
    </subcellularLocation>
</comment>
<feature type="region of interest" description="Disordered" evidence="7">
    <location>
        <begin position="335"/>
        <end position="391"/>
    </location>
</feature>
<dbReference type="Gene3D" id="3.30.1120.90">
    <property type="entry name" value="Nucleosome assembly protein"/>
    <property type="match status" value="1"/>
</dbReference>
<dbReference type="EMBL" id="CP031037">
    <property type="protein sequence ID" value="QDZ20595.1"/>
    <property type="molecule type" value="Genomic_DNA"/>
</dbReference>
<proteinExistence type="inferred from homology"/>
<feature type="compositionally biased region" description="Polar residues" evidence="7">
    <location>
        <begin position="367"/>
        <end position="385"/>
    </location>
</feature>
<comment type="similarity">
    <text evidence="2 5">Belongs to the nucleosome assembly protein (NAP) family.</text>
</comment>
<keyword evidence="6" id="KW-0175">Coiled coil</keyword>
<reference evidence="8 9" key="1">
    <citation type="submission" date="2018-07" db="EMBL/GenBank/DDBJ databases">
        <title>The complete nuclear genome of the prasinophyte Chloropicon primus (CCMP1205).</title>
        <authorList>
            <person name="Pombert J.-F."/>
            <person name="Otis C."/>
            <person name="Turmel M."/>
            <person name="Lemieux C."/>
        </authorList>
    </citation>
    <scope>NUCLEOTIDE SEQUENCE [LARGE SCALE GENOMIC DNA]</scope>
    <source>
        <strain evidence="8 9">CCMP1205</strain>
    </source>
</reference>
<keyword evidence="4" id="KW-0539">Nucleus</keyword>
<protein>
    <submittedName>
        <fullName evidence="8">Nucleosome assembly protein</fullName>
    </submittedName>
</protein>
<evidence type="ECO:0000256" key="1">
    <source>
        <dbReference type="ARBA" id="ARBA00004123"/>
    </source>
</evidence>
<name>A0A5B8MLR2_9CHLO</name>
<dbReference type="GO" id="GO:0042393">
    <property type="term" value="F:histone binding"/>
    <property type="evidence" value="ECO:0007669"/>
    <property type="project" value="UniProtKB-ARBA"/>
</dbReference>
<dbReference type="OrthoDB" id="27325at2759"/>
<sequence length="391" mass="44464">MSKLKGNLDEKVVAERMQQLGFDTNDPEKAGLLKATMEKLDKILTANSTSEAILQDLHPKIRGRVEKLRDLQEEYDTLEDAFMEEQRKLVLKYEGLYQPLYDARAEIVSGKQDAQIEAVYTEDEEEAGAAEAGEPAGQGVPEFWAFCLRNNDVVSELITEKDDEVLKYLKDIRYELLGFDEAKEAKDGEGEEQDEDEEEGFKLYFEFEEGNPYFDNKVLVKTYKMIDEEEGILEKSEGSTILWKPGKNVTVKVMRKKNKKGGRSKGPAMTKTEKCESFFNFFSPPDPQELIGMDDGDSEDFDEEEMEELQAALQEDYEIGCIFKDKIIPHAVSWFTGEALEDEEEDMEDEDEEDEEGEGDEEGISVRAQSNSQANTSEASLQGEQPECKQQ</sequence>
<gene>
    <name evidence="8" type="ORF">A3770_04p31130</name>
</gene>
<evidence type="ECO:0000256" key="2">
    <source>
        <dbReference type="ARBA" id="ARBA00009947"/>
    </source>
</evidence>
<dbReference type="InterPro" id="IPR037231">
    <property type="entry name" value="NAP-like_sf"/>
</dbReference>
<dbReference type="SUPFAM" id="SSF143113">
    <property type="entry name" value="NAP-like"/>
    <property type="match status" value="1"/>
</dbReference>
<evidence type="ECO:0000313" key="9">
    <source>
        <dbReference type="Proteomes" id="UP000316726"/>
    </source>
</evidence>
<evidence type="ECO:0000256" key="6">
    <source>
        <dbReference type="SAM" id="Coils"/>
    </source>
</evidence>
<feature type="compositionally biased region" description="Acidic residues" evidence="7">
    <location>
        <begin position="339"/>
        <end position="363"/>
    </location>
</feature>
<dbReference type="STRING" id="1764295.A0A5B8MLR2"/>
<dbReference type="InterPro" id="IPR002164">
    <property type="entry name" value="NAP_family"/>
</dbReference>